<gene>
    <name evidence="1" type="ORF">EEDITHA_LOCUS20044</name>
</gene>
<proteinExistence type="predicted"/>
<reference evidence="1" key="1">
    <citation type="submission" date="2022-03" db="EMBL/GenBank/DDBJ databases">
        <authorList>
            <person name="Tunstrom K."/>
        </authorList>
    </citation>
    <scope>NUCLEOTIDE SEQUENCE</scope>
</reference>
<sequence length="136" mass="15213">MTKVFLGIVEATMRENKPQIFTIPAEYSVVMVAKITRVMLDDRIVEMIIAIKGDIEINADLVGWQLPKLTGINRVLVCGKTTHIVGNFDKNVGIVATTTVKPAKDIKEKMARCMGEKSRSKMTHTTITLHLAKWVF</sequence>
<dbReference type="Proteomes" id="UP001153954">
    <property type="component" value="Unassembled WGS sequence"/>
</dbReference>
<dbReference type="EMBL" id="CAKOGL010000028">
    <property type="protein sequence ID" value="CAH2105836.1"/>
    <property type="molecule type" value="Genomic_DNA"/>
</dbReference>
<protein>
    <submittedName>
        <fullName evidence="1">Uncharacterized protein</fullName>
    </submittedName>
</protein>
<evidence type="ECO:0000313" key="2">
    <source>
        <dbReference type="Proteomes" id="UP001153954"/>
    </source>
</evidence>
<dbReference type="AlphaFoldDB" id="A0AAU9V1M7"/>
<evidence type="ECO:0000313" key="1">
    <source>
        <dbReference type="EMBL" id="CAH2105836.1"/>
    </source>
</evidence>
<comment type="caution">
    <text evidence="1">The sequence shown here is derived from an EMBL/GenBank/DDBJ whole genome shotgun (WGS) entry which is preliminary data.</text>
</comment>
<accession>A0AAU9V1M7</accession>
<organism evidence="1 2">
    <name type="scientific">Euphydryas editha</name>
    <name type="common">Edith's checkerspot</name>
    <dbReference type="NCBI Taxonomy" id="104508"/>
    <lineage>
        <taxon>Eukaryota</taxon>
        <taxon>Metazoa</taxon>
        <taxon>Ecdysozoa</taxon>
        <taxon>Arthropoda</taxon>
        <taxon>Hexapoda</taxon>
        <taxon>Insecta</taxon>
        <taxon>Pterygota</taxon>
        <taxon>Neoptera</taxon>
        <taxon>Endopterygota</taxon>
        <taxon>Lepidoptera</taxon>
        <taxon>Glossata</taxon>
        <taxon>Ditrysia</taxon>
        <taxon>Papilionoidea</taxon>
        <taxon>Nymphalidae</taxon>
        <taxon>Nymphalinae</taxon>
        <taxon>Euphydryas</taxon>
    </lineage>
</organism>
<name>A0AAU9V1M7_EUPED</name>
<keyword evidence="2" id="KW-1185">Reference proteome</keyword>